<evidence type="ECO:0000256" key="1">
    <source>
        <dbReference type="SAM" id="MobiDB-lite"/>
    </source>
</evidence>
<sequence length="312" mass="37293">MAMSIHHEPSYEDVPYTLIDQGIENELYEDKCEQIQKRLSYYSNLNNRSFYKYGQDIDQQKKLNQIIQNEIFKISTEDLNQFSLPSDRTLNSLNKSSSNQKLYSSFLSEKIPSYKSDLSRKKLNKRRKRNICDNRENVHKSFQKSESGFNNNKKVLTSQSLYNSKQQEEQVKLDLNNKIQKKSKYYPAQKERSDAEIQKNGLISWFENEIEEEKYDNQHKKYHENEQEHQNSPKQQEEQEEEDFYQKKHQRFYNKMKISSILSQVMEKIEKESPNNTEKSEQQQQNVQRKGSNCTDEQKICSNNSQSEKQNE</sequence>
<reference evidence="2 3" key="1">
    <citation type="journal article" date="2015" name="Sci. Rep.">
        <title>Genome of the facultative scuticociliatosis pathogen Pseudocohnilembus persalinus provides insight into its virulence through horizontal gene transfer.</title>
        <authorList>
            <person name="Xiong J."/>
            <person name="Wang G."/>
            <person name="Cheng J."/>
            <person name="Tian M."/>
            <person name="Pan X."/>
            <person name="Warren A."/>
            <person name="Jiang C."/>
            <person name="Yuan D."/>
            <person name="Miao W."/>
        </authorList>
    </citation>
    <scope>NUCLEOTIDE SEQUENCE [LARGE SCALE GENOMIC DNA]</scope>
    <source>
        <strain evidence="2">36N120E</strain>
    </source>
</reference>
<accession>A0A0V0QUY4</accession>
<name>A0A0V0QUY4_PSEPJ</name>
<feature type="compositionally biased region" description="Polar residues" evidence="1">
    <location>
        <begin position="282"/>
        <end position="312"/>
    </location>
</feature>
<feature type="region of interest" description="Disordered" evidence="1">
    <location>
        <begin position="222"/>
        <end position="248"/>
    </location>
</feature>
<organism evidence="2 3">
    <name type="scientific">Pseudocohnilembus persalinus</name>
    <name type="common">Ciliate</name>
    <dbReference type="NCBI Taxonomy" id="266149"/>
    <lineage>
        <taxon>Eukaryota</taxon>
        <taxon>Sar</taxon>
        <taxon>Alveolata</taxon>
        <taxon>Ciliophora</taxon>
        <taxon>Intramacronucleata</taxon>
        <taxon>Oligohymenophorea</taxon>
        <taxon>Scuticociliatia</taxon>
        <taxon>Philasterida</taxon>
        <taxon>Pseudocohnilembidae</taxon>
        <taxon>Pseudocohnilembus</taxon>
    </lineage>
</organism>
<comment type="caution">
    <text evidence="2">The sequence shown here is derived from an EMBL/GenBank/DDBJ whole genome shotgun (WGS) entry which is preliminary data.</text>
</comment>
<protein>
    <submittedName>
        <fullName evidence="2">Uncharacterized protein</fullName>
    </submittedName>
</protein>
<keyword evidence="3" id="KW-1185">Reference proteome</keyword>
<evidence type="ECO:0000313" key="3">
    <source>
        <dbReference type="Proteomes" id="UP000054937"/>
    </source>
</evidence>
<feature type="region of interest" description="Disordered" evidence="1">
    <location>
        <begin position="118"/>
        <end position="150"/>
    </location>
</feature>
<dbReference type="InParanoid" id="A0A0V0QUY4"/>
<dbReference type="EMBL" id="LDAU01000103">
    <property type="protein sequence ID" value="KRX05917.1"/>
    <property type="molecule type" value="Genomic_DNA"/>
</dbReference>
<dbReference type="AlphaFoldDB" id="A0A0V0QUY4"/>
<feature type="compositionally biased region" description="Basic and acidic residues" evidence="1">
    <location>
        <begin position="130"/>
        <end position="139"/>
    </location>
</feature>
<feature type="compositionally biased region" description="Basic and acidic residues" evidence="1">
    <location>
        <begin position="222"/>
        <end position="237"/>
    </location>
</feature>
<feature type="compositionally biased region" description="Basic and acidic residues" evidence="1">
    <location>
        <begin position="267"/>
        <end position="281"/>
    </location>
</feature>
<dbReference type="Proteomes" id="UP000054937">
    <property type="component" value="Unassembled WGS sequence"/>
</dbReference>
<feature type="region of interest" description="Disordered" evidence="1">
    <location>
        <begin position="266"/>
        <end position="312"/>
    </location>
</feature>
<gene>
    <name evidence="2" type="ORF">PPERSA_03854</name>
</gene>
<proteinExistence type="predicted"/>
<evidence type="ECO:0000313" key="2">
    <source>
        <dbReference type="EMBL" id="KRX05917.1"/>
    </source>
</evidence>